<dbReference type="Proteomes" id="UP000177796">
    <property type="component" value="Unassembled WGS sequence"/>
</dbReference>
<gene>
    <name evidence="1" type="ORF">A3C81_02640</name>
</gene>
<organism evidence="1 2">
    <name type="scientific">Candidatus Yanofskybacteria bacterium RIFCSPHIGHO2_02_FULL_46_19</name>
    <dbReference type="NCBI Taxonomy" id="1802684"/>
    <lineage>
        <taxon>Bacteria</taxon>
        <taxon>Candidatus Yanofskyibacteriota</taxon>
    </lineage>
</organism>
<evidence type="ECO:0000313" key="1">
    <source>
        <dbReference type="EMBL" id="OGN16336.1"/>
    </source>
</evidence>
<comment type="caution">
    <text evidence="1">The sequence shown here is derived from an EMBL/GenBank/DDBJ whole genome shotgun (WGS) entry which is preliminary data.</text>
</comment>
<name>A0A1F8FV71_9BACT</name>
<sequence>MRKKAKSEFVKNAEPKFDEATPLINPASFLDGGQRIRLVTGWSGSWITKFKMQKLKCPDFIEDSRRNRSKINVSDNSASGIVTFPNF</sequence>
<dbReference type="EMBL" id="MGJY01000013">
    <property type="protein sequence ID" value="OGN16336.1"/>
    <property type="molecule type" value="Genomic_DNA"/>
</dbReference>
<reference evidence="1 2" key="1">
    <citation type="journal article" date="2016" name="Nat. Commun.">
        <title>Thousands of microbial genomes shed light on interconnected biogeochemical processes in an aquifer system.</title>
        <authorList>
            <person name="Anantharaman K."/>
            <person name="Brown C.T."/>
            <person name="Hug L.A."/>
            <person name="Sharon I."/>
            <person name="Castelle C.J."/>
            <person name="Probst A.J."/>
            <person name="Thomas B.C."/>
            <person name="Singh A."/>
            <person name="Wilkins M.J."/>
            <person name="Karaoz U."/>
            <person name="Brodie E.L."/>
            <person name="Williams K.H."/>
            <person name="Hubbard S.S."/>
            <person name="Banfield J.F."/>
        </authorList>
    </citation>
    <scope>NUCLEOTIDE SEQUENCE [LARGE SCALE GENOMIC DNA]</scope>
</reference>
<protein>
    <submittedName>
        <fullName evidence="1">Uncharacterized protein</fullName>
    </submittedName>
</protein>
<dbReference type="AlphaFoldDB" id="A0A1F8FV71"/>
<evidence type="ECO:0000313" key="2">
    <source>
        <dbReference type="Proteomes" id="UP000177796"/>
    </source>
</evidence>
<proteinExistence type="predicted"/>
<accession>A0A1F8FV71</accession>